<sequence>MTKAVILGGQGEVLEGKLQNKSLLKIHDKAMIRYVIDALQETQCIDEILVIGDVEALKKLALDPSVRLMQSSSSLIENIQRGIAAFPGERILISTSDIPMITKDALNDFVMQSMDLEADLCYSIVEKETLKARYPEAKRTFVKLADGVFTGGNLFFVDTGKIDRYMAIGRKMLLHRKNPLRMCSLLGLKCLMKLIFGKLSIEDIEKRVEKQMKIRGKAIISTYPEVGNDIDKPEDILMAEKYII</sequence>
<dbReference type="EMBL" id="FQZV01000006">
    <property type="protein sequence ID" value="SHI72349.1"/>
    <property type="molecule type" value="Genomic_DNA"/>
</dbReference>
<dbReference type="SUPFAM" id="SSF53448">
    <property type="entry name" value="Nucleotide-diphospho-sugar transferases"/>
    <property type="match status" value="1"/>
</dbReference>
<organism evidence="2 3">
    <name type="scientific">Geosporobacter subterraneus DSM 17957</name>
    <dbReference type="NCBI Taxonomy" id="1121919"/>
    <lineage>
        <taxon>Bacteria</taxon>
        <taxon>Bacillati</taxon>
        <taxon>Bacillota</taxon>
        <taxon>Clostridia</taxon>
        <taxon>Peptostreptococcales</taxon>
        <taxon>Thermotaleaceae</taxon>
        <taxon>Geosporobacter</taxon>
    </lineage>
</organism>
<dbReference type="InterPro" id="IPR025877">
    <property type="entry name" value="MobA-like_NTP_Trfase"/>
</dbReference>
<dbReference type="Proteomes" id="UP000184536">
    <property type="component" value="Unassembled WGS sequence"/>
</dbReference>
<dbReference type="RefSeq" id="WP_110939743.1">
    <property type="nucleotide sequence ID" value="NZ_FQZV01000006.1"/>
</dbReference>
<name>A0A1M6DH31_9FIRM</name>
<evidence type="ECO:0000313" key="2">
    <source>
        <dbReference type="EMBL" id="SHI72349.1"/>
    </source>
</evidence>
<evidence type="ECO:0000259" key="1">
    <source>
        <dbReference type="Pfam" id="PF12804"/>
    </source>
</evidence>
<dbReference type="Pfam" id="PF12804">
    <property type="entry name" value="NTP_transf_3"/>
    <property type="match status" value="1"/>
</dbReference>
<evidence type="ECO:0000313" key="3">
    <source>
        <dbReference type="Proteomes" id="UP000184536"/>
    </source>
</evidence>
<keyword evidence="2" id="KW-0808">Transferase</keyword>
<dbReference type="STRING" id="1121919.SAMN02745975_00446"/>
<accession>A0A1M6DH31</accession>
<dbReference type="OrthoDB" id="159246at2"/>
<proteinExistence type="predicted"/>
<dbReference type="GO" id="GO:0016779">
    <property type="term" value="F:nucleotidyltransferase activity"/>
    <property type="evidence" value="ECO:0007669"/>
    <property type="project" value="UniProtKB-ARBA"/>
</dbReference>
<keyword evidence="3" id="KW-1185">Reference proteome</keyword>
<dbReference type="AlphaFoldDB" id="A0A1M6DH31"/>
<dbReference type="Gene3D" id="3.90.550.10">
    <property type="entry name" value="Spore Coat Polysaccharide Biosynthesis Protein SpsA, Chain A"/>
    <property type="match status" value="1"/>
</dbReference>
<protein>
    <submittedName>
        <fullName evidence="2">MobA-like NTP transferase domain-containing protein</fullName>
    </submittedName>
</protein>
<reference evidence="3" key="1">
    <citation type="submission" date="2016-11" db="EMBL/GenBank/DDBJ databases">
        <authorList>
            <person name="Varghese N."/>
            <person name="Submissions S."/>
        </authorList>
    </citation>
    <scope>NUCLEOTIDE SEQUENCE [LARGE SCALE GENOMIC DNA]</scope>
    <source>
        <strain evidence="3">DSM 17957</strain>
    </source>
</reference>
<dbReference type="InterPro" id="IPR029044">
    <property type="entry name" value="Nucleotide-diphossugar_trans"/>
</dbReference>
<feature type="domain" description="MobA-like NTP transferase" evidence="1">
    <location>
        <begin position="6"/>
        <end position="125"/>
    </location>
</feature>
<gene>
    <name evidence="2" type="ORF">SAMN02745975_00446</name>
</gene>